<evidence type="ECO:0000256" key="3">
    <source>
        <dbReference type="ARBA" id="ARBA00023004"/>
    </source>
</evidence>
<evidence type="ECO:0000256" key="4">
    <source>
        <dbReference type="ARBA" id="ARBA00023014"/>
    </source>
</evidence>
<evidence type="ECO:0000259" key="5">
    <source>
        <dbReference type="PROSITE" id="PS51379"/>
    </source>
</evidence>
<dbReference type="PANTHER" id="PTHR43177">
    <property type="entry name" value="PROTEIN NRFC"/>
    <property type="match status" value="1"/>
</dbReference>
<dbReference type="InterPro" id="IPR017896">
    <property type="entry name" value="4Fe4S_Fe-S-bd"/>
</dbReference>
<dbReference type="AlphaFoldDB" id="A0A0E4C8N9"/>
<sequence length="141" mass="15690">MKVVAWTEYCLGCGLCEIYCAAQHDGYNGNVLKIFKKGRPMHRSRLLKAEQGTWLNTCMHCTHAPCINGCISGAIKRDPNGIVYVDYERCVGCYSCVMLCPHGHVRPWSERHQVLKCDLCRDTGLPSCVANCPNGALQLVD</sequence>
<dbReference type="CDD" id="cd10563">
    <property type="entry name" value="CooF_like"/>
    <property type="match status" value="1"/>
</dbReference>
<evidence type="ECO:0000256" key="2">
    <source>
        <dbReference type="ARBA" id="ARBA00022723"/>
    </source>
</evidence>
<accession>A0A0E4C8N9</accession>
<dbReference type="Gene3D" id="3.30.70.20">
    <property type="match status" value="2"/>
</dbReference>
<keyword evidence="7" id="KW-1185">Reference proteome</keyword>
<dbReference type="RefSeq" id="WP_046497221.1">
    <property type="nucleotide sequence ID" value="NZ_CGIH01000026.1"/>
</dbReference>
<evidence type="ECO:0000313" key="6">
    <source>
        <dbReference type="EMBL" id="CFX56351.1"/>
    </source>
</evidence>
<evidence type="ECO:0000313" key="7">
    <source>
        <dbReference type="Proteomes" id="UP000045545"/>
    </source>
</evidence>
<gene>
    <name evidence="6" type="ORF">1448</name>
</gene>
<feature type="domain" description="4Fe-4S ferredoxin-type" evidence="5">
    <location>
        <begin position="81"/>
        <end position="110"/>
    </location>
</feature>
<dbReference type="SUPFAM" id="SSF54862">
    <property type="entry name" value="4Fe-4S ferredoxins"/>
    <property type="match status" value="1"/>
</dbReference>
<dbReference type="InterPro" id="IPR050954">
    <property type="entry name" value="ET_IronSulfur_Cluster-Binding"/>
</dbReference>
<keyword evidence="4" id="KW-0411">Iron-sulfur</keyword>
<organism evidence="6 7">
    <name type="scientific">Syntrophomonas zehnderi OL-4</name>
    <dbReference type="NCBI Taxonomy" id="690567"/>
    <lineage>
        <taxon>Bacteria</taxon>
        <taxon>Bacillati</taxon>
        <taxon>Bacillota</taxon>
        <taxon>Clostridia</taxon>
        <taxon>Eubacteriales</taxon>
        <taxon>Syntrophomonadaceae</taxon>
        <taxon>Syntrophomonas</taxon>
    </lineage>
</organism>
<keyword evidence="1" id="KW-0004">4Fe-4S</keyword>
<evidence type="ECO:0000256" key="1">
    <source>
        <dbReference type="ARBA" id="ARBA00022485"/>
    </source>
</evidence>
<dbReference type="Proteomes" id="UP000045545">
    <property type="component" value="Unassembled WGS sequence"/>
</dbReference>
<keyword evidence="3" id="KW-0408">Iron</keyword>
<dbReference type="EMBL" id="CGIH01000026">
    <property type="protein sequence ID" value="CFX56351.1"/>
    <property type="molecule type" value="Genomic_DNA"/>
</dbReference>
<dbReference type="PROSITE" id="PS00198">
    <property type="entry name" value="4FE4S_FER_1"/>
    <property type="match status" value="1"/>
</dbReference>
<keyword evidence="2" id="KW-0479">Metal-binding</keyword>
<dbReference type="GO" id="GO:0046872">
    <property type="term" value="F:metal ion binding"/>
    <property type="evidence" value="ECO:0007669"/>
    <property type="project" value="UniProtKB-KW"/>
</dbReference>
<protein>
    <submittedName>
        <fullName evidence="6">4Fe-4S ferredoxin-type, iron-sulphur binding domain</fullName>
    </submittedName>
</protein>
<dbReference type="Pfam" id="PF13247">
    <property type="entry name" value="Fer4_11"/>
    <property type="match status" value="1"/>
</dbReference>
<dbReference type="GO" id="GO:0051539">
    <property type="term" value="F:4 iron, 4 sulfur cluster binding"/>
    <property type="evidence" value="ECO:0007669"/>
    <property type="project" value="UniProtKB-KW"/>
</dbReference>
<dbReference type="STRING" id="690567.1448"/>
<dbReference type="PROSITE" id="PS51379">
    <property type="entry name" value="4FE4S_FER_2"/>
    <property type="match status" value="1"/>
</dbReference>
<proteinExistence type="predicted"/>
<dbReference type="PANTHER" id="PTHR43177:SF3">
    <property type="entry name" value="PROTEIN NRFC HOMOLOG"/>
    <property type="match status" value="1"/>
</dbReference>
<dbReference type="InterPro" id="IPR017900">
    <property type="entry name" value="4Fe4S_Fe_S_CS"/>
</dbReference>
<reference evidence="6 7" key="1">
    <citation type="submission" date="2015-03" db="EMBL/GenBank/DDBJ databases">
        <authorList>
            <person name="Murphy D."/>
        </authorList>
    </citation>
    <scope>NUCLEOTIDE SEQUENCE [LARGE SCALE GENOMIC DNA]</scope>
    <source>
        <strain evidence="6 7">OL-4</strain>
    </source>
</reference>
<name>A0A0E4C8N9_9FIRM</name>